<protein>
    <recommendedName>
        <fullName evidence="1">DUF4246 domain-containing protein</fullName>
    </recommendedName>
</protein>
<accession>A0A9P5PBQ8</accession>
<dbReference type="InterPro" id="IPR025340">
    <property type="entry name" value="DUF4246"/>
</dbReference>
<dbReference type="InterPro" id="IPR049192">
    <property type="entry name" value="DUF4246_C"/>
</dbReference>
<evidence type="ECO:0000313" key="3">
    <source>
        <dbReference type="Proteomes" id="UP000772434"/>
    </source>
</evidence>
<dbReference type="PANTHER" id="PTHR33119:SF1">
    <property type="entry name" value="FE2OG DIOXYGENASE DOMAIN-CONTAINING PROTEIN"/>
    <property type="match status" value="1"/>
</dbReference>
<dbReference type="EMBL" id="JADNRY010000239">
    <property type="protein sequence ID" value="KAF9060538.1"/>
    <property type="molecule type" value="Genomic_DNA"/>
</dbReference>
<dbReference type="PANTHER" id="PTHR33119">
    <property type="entry name" value="IFI3P"/>
    <property type="match status" value="1"/>
</dbReference>
<keyword evidence="3" id="KW-1185">Reference proteome</keyword>
<comment type="caution">
    <text evidence="2">The sequence shown here is derived from an EMBL/GenBank/DDBJ whole genome shotgun (WGS) entry which is preliminary data.</text>
</comment>
<sequence length="589" mass="66554">MSQNEVPRSLNPSDQDLSQFCVAVREKLDWQSKIFDDKIALKWVIEAEFAAPDTQVLEGRALEAVRDLRCSVSTVKMLDCDVLLPDASGAGLDNSPEHFDINTVNYELSKSLKYARGSNYALREPNLKVKGLGILVSDNLVPQALHQELMRQLDSLAAQEPRDFHSGSFGKVQDLIHPSLFPYIAGTTPVSSSDVKLPSVGTDNKFDTWLYAHISSTYPENMVSSYAWIPSIFSISPDRKYCHNDSYINGLGTREQYPGLFTVIEKLFLLALPHFERTLKESNTYWPEDSPSGLSSDGARVENLLGENQQDKNGIQRETSGSKVQLEQDIRQEDCIKETFYDLGDEFSVSEMYKGKDMKVIVKAANYILKPGQDYEGSWHMEGMPHERIVASVIYYYDTDGPIQDEGLSFRFFFSGDFEFDYPSDWEVEMRDGKPTPVLTNAIPAFTELGAVLTTNTCPGSNGTGRMHSFPNWIQFCFFLVDDTVQDRSENHFPGIEVEGLENMNVLTTSEVPMQMRRCNEPTMFALISAISADLTGRALPPELLNIIWGYASEGTLSREEAEMHRLRLMKDRRVSHRTAKDYYSLCEH</sequence>
<dbReference type="Pfam" id="PF14033">
    <property type="entry name" value="DUF4246"/>
    <property type="match status" value="1"/>
</dbReference>
<name>A0A9P5PBQ8_9AGAR</name>
<evidence type="ECO:0000259" key="1">
    <source>
        <dbReference type="Pfam" id="PF14033"/>
    </source>
</evidence>
<dbReference type="Proteomes" id="UP000772434">
    <property type="component" value="Unassembled WGS sequence"/>
</dbReference>
<proteinExistence type="predicted"/>
<dbReference type="AlphaFoldDB" id="A0A9P5PBQ8"/>
<reference evidence="2" key="1">
    <citation type="submission" date="2020-11" db="EMBL/GenBank/DDBJ databases">
        <authorList>
            <consortium name="DOE Joint Genome Institute"/>
            <person name="Ahrendt S."/>
            <person name="Riley R."/>
            <person name="Andreopoulos W."/>
            <person name="Labutti K."/>
            <person name="Pangilinan J."/>
            <person name="Ruiz-Duenas F.J."/>
            <person name="Barrasa J.M."/>
            <person name="Sanchez-Garcia M."/>
            <person name="Camarero S."/>
            <person name="Miyauchi S."/>
            <person name="Serrano A."/>
            <person name="Linde D."/>
            <person name="Babiker R."/>
            <person name="Drula E."/>
            <person name="Ayuso-Fernandez I."/>
            <person name="Pacheco R."/>
            <person name="Padilla G."/>
            <person name="Ferreira P."/>
            <person name="Barriuso J."/>
            <person name="Kellner H."/>
            <person name="Castanera R."/>
            <person name="Alfaro M."/>
            <person name="Ramirez L."/>
            <person name="Pisabarro A.G."/>
            <person name="Kuo A."/>
            <person name="Tritt A."/>
            <person name="Lipzen A."/>
            <person name="He G."/>
            <person name="Yan M."/>
            <person name="Ng V."/>
            <person name="Cullen D."/>
            <person name="Martin F."/>
            <person name="Rosso M.-N."/>
            <person name="Henrissat B."/>
            <person name="Hibbett D."/>
            <person name="Martinez A.T."/>
            <person name="Grigoriev I.V."/>
        </authorList>
    </citation>
    <scope>NUCLEOTIDE SEQUENCE</scope>
    <source>
        <strain evidence="2">AH 40177</strain>
    </source>
</reference>
<feature type="domain" description="DUF4246" evidence="1">
    <location>
        <begin position="133"/>
        <end position="475"/>
    </location>
</feature>
<gene>
    <name evidence="2" type="ORF">BDP27DRAFT_1370453</name>
</gene>
<evidence type="ECO:0000313" key="2">
    <source>
        <dbReference type="EMBL" id="KAF9060538.1"/>
    </source>
</evidence>
<organism evidence="2 3">
    <name type="scientific">Rhodocollybia butyracea</name>
    <dbReference type="NCBI Taxonomy" id="206335"/>
    <lineage>
        <taxon>Eukaryota</taxon>
        <taxon>Fungi</taxon>
        <taxon>Dikarya</taxon>
        <taxon>Basidiomycota</taxon>
        <taxon>Agaricomycotina</taxon>
        <taxon>Agaricomycetes</taxon>
        <taxon>Agaricomycetidae</taxon>
        <taxon>Agaricales</taxon>
        <taxon>Marasmiineae</taxon>
        <taxon>Omphalotaceae</taxon>
        <taxon>Rhodocollybia</taxon>
    </lineage>
</organism>
<dbReference type="OrthoDB" id="415532at2759"/>